<evidence type="ECO:0000256" key="1">
    <source>
        <dbReference type="ARBA" id="ARBA00007789"/>
    </source>
</evidence>
<dbReference type="GO" id="GO:0016491">
    <property type="term" value="F:oxidoreductase activity"/>
    <property type="evidence" value="ECO:0007669"/>
    <property type="project" value="UniProtKB-KW"/>
</dbReference>
<dbReference type="Proteomes" id="UP001596422">
    <property type="component" value="Unassembled WGS sequence"/>
</dbReference>
<dbReference type="InterPro" id="IPR011251">
    <property type="entry name" value="Luciferase-like_dom"/>
</dbReference>
<dbReference type="PANTHER" id="PTHR30137:SF6">
    <property type="entry name" value="LUCIFERASE-LIKE MONOOXYGENASE"/>
    <property type="match status" value="1"/>
</dbReference>
<reference evidence="4" key="1">
    <citation type="journal article" date="2019" name="Int. J. Syst. Evol. Microbiol.">
        <title>The Global Catalogue of Microorganisms (GCM) 10K type strain sequencing project: providing services to taxonomists for standard genome sequencing and annotation.</title>
        <authorList>
            <consortium name="The Broad Institute Genomics Platform"/>
            <consortium name="The Broad Institute Genome Sequencing Center for Infectious Disease"/>
            <person name="Wu L."/>
            <person name="Ma J."/>
        </authorList>
    </citation>
    <scope>NUCLEOTIDE SEQUENCE [LARGE SCALE GENOMIC DNA]</scope>
    <source>
        <strain evidence="4">NBRC 111756</strain>
    </source>
</reference>
<accession>A0ABW2A405</accession>
<comment type="caution">
    <text evidence="3">The sequence shown here is derived from an EMBL/GenBank/DDBJ whole genome shotgun (WGS) entry which is preliminary data.</text>
</comment>
<dbReference type="PANTHER" id="PTHR30137">
    <property type="entry name" value="LUCIFERASE-LIKE MONOOXYGENASE"/>
    <property type="match status" value="1"/>
</dbReference>
<name>A0ABW2A405_9GAMM</name>
<dbReference type="CDD" id="cd00347">
    <property type="entry name" value="Flavin_utilizing_monoxygenases"/>
    <property type="match status" value="1"/>
</dbReference>
<dbReference type="InterPro" id="IPR050766">
    <property type="entry name" value="Bact_Lucif_Oxidored"/>
</dbReference>
<gene>
    <name evidence="3" type="ORF">ACFQDL_20895</name>
</gene>
<comment type="similarity">
    <text evidence="1">To bacterial alkanal monooxygenase alpha and beta chains.</text>
</comment>
<sequence>MTLKLTVVDQSPVPGKPQDISPVALSAQLAKACDAAGYHRYWLAEHHNSLNFAGPSPEVLISHIASVTERIRVGSGGVMLPHYSPYKVAEQFRLLETLFPGRIDLGVGRAPGGDGLASHALAYPHAQAHEDHYPQQAMLLKGFLAGGIPAHHPYHDLRVMPDDSPCPELWMLGSSGGSAALAGQVGMNMALALFIGPEDRPVSIVDEYRAAWREAGHTGEPKVLIAVSAVCAGSREEAEYLASPQVYWKVKAFRHGVRDAISSPEEALNRRAKLSPSDQAYFDQTLASVVCGAPQECRERLAAIADRYGSDEVGIVTVTHDFADRLRSYQLLVGAAPRSE</sequence>
<evidence type="ECO:0000259" key="2">
    <source>
        <dbReference type="Pfam" id="PF00296"/>
    </source>
</evidence>
<evidence type="ECO:0000313" key="3">
    <source>
        <dbReference type="EMBL" id="MFC6672251.1"/>
    </source>
</evidence>
<dbReference type="Pfam" id="PF00296">
    <property type="entry name" value="Bac_luciferase"/>
    <property type="match status" value="1"/>
</dbReference>
<dbReference type="SUPFAM" id="SSF51679">
    <property type="entry name" value="Bacterial luciferase-like"/>
    <property type="match status" value="1"/>
</dbReference>
<dbReference type="RefSeq" id="WP_379910702.1">
    <property type="nucleotide sequence ID" value="NZ_JBHSWE010000001.1"/>
</dbReference>
<organism evidence="3 4">
    <name type="scientific">Marinobacterium aestuariivivens</name>
    <dbReference type="NCBI Taxonomy" id="1698799"/>
    <lineage>
        <taxon>Bacteria</taxon>
        <taxon>Pseudomonadati</taxon>
        <taxon>Pseudomonadota</taxon>
        <taxon>Gammaproteobacteria</taxon>
        <taxon>Oceanospirillales</taxon>
        <taxon>Oceanospirillaceae</taxon>
        <taxon>Marinobacterium</taxon>
    </lineage>
</organism>
<feature type="domain" description="Luciferase-like" evidence="2">
    <location>
        <begin position="22"/>
        <end position="307"/>
    </location>
</feature>
<keyword evidence="4" id="KW-1185">Reference proteome</keyword>
<protein>
    <submittedName>
        <fullName evidence="3">LLM class flavin-dependent oxidoreductase</fullName>
        <ecNumber evidence="3">1.-.-.-</ecNumber>
    </submittedName>
</protein>
<dbReference type="EC" id="1.-.-.-" evidence="3"/>
<dbReference type="EMBL" id="JBHSWE010000001">
    <property type="protein sequence ID" value="MFC6672251.1"/>
    <property type="molecule type" value="Genomic_DNA"/>
</dbReference>
<proteinExistence type="predicted"/>
<dbReference type="NCBIfam" id="TIGR03558">
    <property type="entry name" value="oxido_grp_1"/>
    <property type="match status" value="1"/>
</dbReference>
<dbReference type="Gene3D" id="3.20.20.30">
    <property type="entry name" value="Luciferase-like domain"/>
    <property type="match status" value="1"/>
</dbReference>
<keyword evidence="3" id="KW-0560">Oxidoreductase</keyword>
<dbReference type="InterPro" id="IPR019949">
    <property type="entry name" value="CmoO-like"/>
</dbReference>
<dbReference type="InterPro" id="IPR036661">
    <property type="entry name" value="Luciferase-like_sf"/>
</dbReference>
<evidence type="ECO:0000313" key="4">
    <source>
        <dbReference type="Proteomes" id="UP001596422"/>
    </source>
</evidence>